<dbReference type="Pfam" id="PF13843">
    <property type="entry name" value="DDE_Tnp_1_7"/>
    <property type="match status" value="1"/>
</dbReference>
<dbReference type="InterPro" id="IPR029526">
    <property type="entry name" value="PGBD"/>
</dbReference>
<feature type="region of interest" description="Disordered" evidence="1">
    <location>
        <begin position="1"/>
        <end position="40"/>
    </location>
</feature>
<feature type="domain" description="PiggyBac transposable element-derived protein" evidence="2">
    <location>
        <begin position="90"/>
        <end position="317"/>
    </location>
</feature>
<reference evidence="3" key="1">
    <citation type="submission" date="2022-08" db="UniProtKB">
        <authorList>
            <consortium name="EnsemblMetazoa"/>
        </authorList>
    </citation>
    <scope>IDENTIFICATION</scope>
    <source>
        <strain evidence="3">05x7-T-G4-1.051#20</strain>
    </source>
</reference>
<name>A0A8W8HLA4_MAGGI</name>
<keyword evidence="4" id="KW-1185">Reference proteome</keyword>
<dbReference type="EnsemblMetazoa" id="G10044.1">
    <property type="protein sequence ID" value="G10044.1:cds"/>
    <property type="gene ID" value="G10044"/>
</dbReference>
<dbReference type="PANTHER" id="PTHR46599">
    <property type="entry name" value="PIGGYBAC TRANSPOSABLE ELEMENT-DERIVED PROTEIN 4"/>
    <property type="match status" value="1"/>
</dbReference>
<evidence type="ECO:0000256" key="1">
    <source>
        <dbReference type="SAM" id="MobiDB-lite"/>
    </source>
</evidence>
<sequence length="374" mass="42392">MSGSIDLFDDISSDESFDDDESSSESLTVDSSDDDSDDKEIQSPVLDQLAPNWSSVLDAVDVPPFLCDVGPFHSLPTTANEISVTSLYILYKPRKHQTIDEGMIAYKGRHKAKQYIPSKPARWGLKVWLRCDSLTGFCHQFDLYLGREQYRGVAVGQAVVEKLTAGLENKNFHIFYDSIFTSVSLAKSLLSKKIFTCGTIVRKRKGFPADLKNVPNMTQGDFLIRWTATLWMDSKPVALLSTAASPLDRSTNASRRLKDGTGISVPRLESVGLYQQYFRGVDIFDQLRSKYPVGRPSKKWWKYVLHFLINTAIINAYIIMKESLPSLPKKKYRQLDYRIALAQQLIGKFRTPVKATSRKIVHPPLRSTSFRKYQ</sequence>
<protein>
    <recommendedName>
        <fullName evidence="2">PiggyBac transposable element-derived protein domain-containing protein</fullName>
    </recommendedName>
</protein>
<accession>A0A8W8HLA4</accession>
<dbReference type="PANTHER" id="PTHR46599:SF2">
    <property type="entry name" value="PIGGYBAC TRANSPOSABLE ELEMENT-DERIVED PROTEIN 4-LIKE"/>
    <property type="match status" value="1"/>
</dbReference>
<evidence type="ECO:0000259" key="2">
    <source>
        <dbReference type="Pfam" id="PF13843"/>
    </source>
</evidence>
<dbReference type="AlphaFoldDB" id="A0A8W8HLA4"/>
<evidence type="ECO:0000313" key="4">
    <source>
        <dbReference type="Proteomes" id="UP000005408"/>
    </source>
</evidence>
<feature type="compositionally biased region" description="Acidic residues" evidence="1">
    <location>
        <begin position="7"/>
        <end position="23"/>
    </location>
</feature>
<dbReference type="Proteomes" id="UP000005408">
    <property type="component" value="Unassembled WGS sequence"/>
</dbReference>
<evidence type="ECO:0000313" key="3">
    <source>
        <dbReference type="EnsemblMetazoa" id="G10044.1:cds"/>
    </source>
</evidence>
<proteinExistence type="predicted"/>
<organism evidence="3 4">
    <name type="scientific">Magallana gigas</name>
    <name type="common">Pacific oyster</name>
    <name type="synonym">Crassostrea gigas</name>
    <dbReference type="NCBI Taxonomy" id="29159"/>
    <lineage>
        <taxon>Eukaryota</taxon>
        <taxon>Metazoa</taxon>
        <taxon>Spiralia</taxon>
        <taxon>Lophotrochozoa</taxon>
        <taxon>Mollusca</taxon>
        <taxon>Bivalvia</taxon>
        <taxon>Autobranchia</taxon>
        <taxon>Pteriomorphia</taxon>
        <taxon>Ostreida</taxon>
        <taxon>Ostreoidea</taxon>
        <taxon>Ostreidae</taxon>
        <taxon>Magallana</taxon>
    </lineage>
</organism>